<protein>
    <submittedName>
        <fullName evidence="3">ABC transporter substrate-binding protein</fullName>
    </submittedName>
</protein>
<dbReference type="GO" id="GO:0043190">
    <property type="term" value="C:ATP-binding cassette (ABC) transporter complex"/>
    <property type="evidence" value="ECO:0007669"/>
    <property type="project" value="InterPro"/>
</dbReference>
<keyword evidence="1" id="KW-0732">Signal</keyword>
<dbReference type="Pfam" id="PF00496">
    <property type="entry name" value="SBP_bac_5"/>
    <property type="match status" value="1"/>
</dbReference>
<accession>A0AAE3DU62</accession>
<dbReference type="PANTHER" id="PTHR30290">
    <property type="entry name" value="PERIPLASMIC BINDING COMPONENT OF ABC TRANSPORTER"/>
    <property type="match status" value="1"/>
</dbReference>
<feature type="signal peptide" evidence="1">
    <location>
        <begin position="1"/>
        <end position="25"/>
    </location>
</feature>
<comment type="caution">
    <text evidence="3">The sequence shown here is derived from an EMBL/GenBank/DDBJ whole genome shotgun (WGS) entry which is preliminary data.</text>
</comment>
<dbReference type="GO" id="GO:0042597">
    <property type="term" value="C:periplasmic space"/>
    <property type="evidence" value="ECO:0007669"/>
    <property type="project" value="UniProtKB-ARBA"/>
</dbReference>
<evidence type="ECO:0000313" key="4">
    <source>
        <dbReference type="Proteomes" id="UP001197875"/>
    </source>
</evidence>
<dbReference type="PANTHER" id="PTHR30290:SF81">
    <property type="entry name" value="OLIGOPEPTIDE-BINDING PROTEIN OPPA"/>
    <property type="match status" value="1"/>
</dbReference>
<dbReference type="PIRSF" id="PIRSF002741">
    <property type="entry name" value="MppA"/>
    <property type="match status" value="1"/>
</dbReference>
<dbReference type="EMBL" id="JAJEPR010000021">
    <property type="protein sequence ID" value="MCC2190503.1"/>
    <property type="molecule type" value="Genomic_DNA"/>
</dbReference>
<proteinExistence type="predicted"/>
<dbReference type="InterPro" id="IPR000914">
    <property type="entry name" value="SBP_5_dom"/>
</dbReference>
<evidence type="ECO:0000256" key="1">
    <source>
        <dbReference type="SAM" id="SignalP"/>
    </source>
</evidence>
<dbReference type="Proteomes" id="UP001197875">
    <property type="component" value="Unassembled WGS sequence"/>
</dbReference>
<name>A0AAE3DU62_9FIRM</name>
<dbReference type="AlphaFoldDB" id="A0AAE3DU62"/>
<sequence length="514" mass="56086">MKKKAVGMILCAAIMASLAGSGVSAAESGKHFTAGATTGFFGAESLDVAYNWDGWIMSIYGISENLFRLDANYVPQPWIAESYENVDDLTWKFTIRDGVTFSDGNPVTAEAVKKCFERTYAKNDRAGSTLAISSMEADGQVLTIVTETPNPTILNDLCDPLLGIYDADKEADPELGVSCTGPFVATSFSAMTEVQMEKNENYWGGTPKVDTVDLKIIDDTEALNMALQNGEIDLIAQLPASGTKIFENNENVTMDSATSTRANFLMYNLEHSGVDDVNVRNAIGMCVDRESFADVVYNGYATASYGIYPETLPYGSTEGMENAVTSYDPEGAAELLKEAGYEDTDNDGILDKDGEPLSLHAITYSYNTECLQLADMMQAELGAIGIDMQIETFDVLDDPLANGEFDVALLNYAMAPTGSAQYMVSMMFETGSSNNYGHYSNATVDELSEKLKATFDETERTDIAKQICAELVKDRAFDFVADQQLICAYSKKVSGFEINPTEYYLITNNIDIEE</sequence>
<dbReference type="GO" id="GO:0015833">
    <property type="term" value="P:peptide transport"/>
    <property type="evidence" value="ECO:0007669"/>
    <property type="project" value="TreeGrafter"/>
</dbReference>
<feature type="chain" id="PRO_5042265145" evidence="1">
    <location>
        <begin position="26"/>
        <end position="514"/>
    </location>
</feature>
<dbReference type="InterPro" id="IPR030678">
    <property type="entry name" value="Peptide/Ni-bd"/>
</dbReference>
<dbReference type="CDD" id="cd08490">
    <property type="entry name" value="PBP2_NikA_DppA_OppA_like_3"/>
    <property type="match status" value="1"/>
</dbReference>
<gene>
    <name evidence="3" type="ORF">LKD71_11940</name>
</gene>
<reference evidence="3 4" key="1">
    <citation type="submission" date="2021-10" db="EMBL/GenBank/DDBJ databases">
        <title>Anaerobic single-cell dispensing facilitates the cultivation of human gut bacteria.</title>
        <authorList>
            <person name="Afrizal A."/>
        </authorList>
    </citation>
    <scope>NUCLEOTIDE SEQUENCE [LARGE SCALE GENOMIC DNA]</scope>
    <source>
        <strain evidence="3 4">CLA-AA-H277</strain>
    </source>
</reference>
<dbReference type="RefSeq" id="WP_227615581.1">
    <property type="nucleotide sequence ID" value="NZ_JAJEPR010000021.1"/>
</dbReference>
<dbReference type="GO" id="GO:1904680">
    <property type="term" value="F:peptide transmembrane transporter activity"/>
    <property type="evidence" value="ECO:0007669"/>
    <property type="project" value="TreeGrafter"/>
</dbReference>
<dbReference type="Gene3D" id="3.10.105.10">
    <property type="entry name" value="Dipeptide-binding Protein, Domain 3"/>
    <property type="match status" value="1"/>
</dbReference>
<feature type="domain" description="Solute-binding protein family 5" evidence="2">
    <location>
        <begin position="75"/>
        <end position="432"/>
    </location>
</feature>
<evidence type="ECO:0000259" key="2">
    <source>
        <dbReference type="Pfam" id="PF00496"/>
    </source>
</evidence>
<evidence type="ECO:0000313" key="3">
    <source>
        <dbReference type="EMBL" id="MCC2190503.1"/>
    </source>
</evidence>
<dbReference type="SUPFAM" id="SSF53850">
    <property type="entry name" value="Periplasmic binding protein-like II"/>
    <property type="match status" value="1"/>
</dbReference>
<dbReference type="InterPro" id="IPR039424">
    <property type="entry name" value="SBP_5"/>
</dbReference>
<dbReference type="Gene3D" id="3.40.190.10">
    <property type="entry name" value="Periplasmic binding protein-like II"/>
    <property type="match status" value="1"/>
</dbReference>
<organism evidence="3 4">
    <name type="scientific">Fusicatenibacter faecihominis</name>
    <dbReference type="NCBI Taxonomy" id="2881276"/>
    <lineage>
        <taxon>Bacteria</taxon>
        <taxon>Bacillati</taxon>
        <taxon>Bacillota</taxon>
        <taxon>Clostridia</taxon>
        <taxon>Lachnospirales</taxon>
        <taxon>Lachnospiraceae</taxon>
        <taxon>Fusicatenibacter</taxon>
    </lineage>
</organism>
<keyword evidence="4" id="KW-1185">Reference proteome</keyword>